<feature type="transmembrane region" description="Helical" evidence="16">
    <location>
        <begin position="7"/>
        <end position="27"/>
    </location>
</feature>
<protein>
    <recommendedName>
        <fullName evidence="5">CDP-diacylglycerol--glycerol-3-phosphate 3-phosphatidyltransferase</fullName>
        <ecNumber evidence="4">2.7.8.5</ecNumber>
    </recommendedName>
</protein>
<comment type="subcellular location">
    <subcellularLocation>
        <location evidence="1">Membrane</location>
        <topology evidence="1">Multi-pass membrane protein</topology>
    </subcellularLocation>
</comment>
<evidence type="ECO:0000256" key="2">
    <source>
        <dbReference type="ARBA" id="ARBA00005042"/>
    </source>
</evidence>
<keyword evidence="9 16" id="KW-1133">Transmembrane helix</keyword>
<dbReference type="InterPro" id="IPR048254">
    <property type="entry name" value="CDP_ALCOHOL_P_TRANSF_CS"/>
</dbReference>
<feature type="transmembrane region" description="Helical" evidence="16">
    <location>
        <begin position="130"/>
        <end position="148"/>
    </location>
</feature>
<dbReference type="GO" id="GO:0008444">
    <property type="term" value="F:CDP-diacylglycerol-glycerol-3-phosphate 3-phosphatidyltransferase activity"/>
    <property type="evidence" value="ECO:0007669"/>
    <property type="project" value="UniProtKB-EC"/>
</dbReference>
<dbReference type="EMBL" id="DRLF01000421">
    <property type="protein sequence ID" value="HEC07619.1"/>
    <property type="molecule type" value="Genomic_DNA"/>
</dbReference>
<organism evidence="17">
    <name type="scientific">Thiolapillus brandeum</name>
    <dbReference type="NCBI Taxonomy" id="1076588"/>
    <lineage>
        <taxon>Bacteria</taxon>
        <taxon>Pseudomonadati</taxon>
        <taxon>Pseudomonadota</taxon>
        <taxon>Gammaproteobacteria</taxon>
        <taxon>Chromatiales</taxon>
        <taxon>Sedimenticolaceae</taxon>
        <taxon>Thiolapillus</taxon>
    </lineage>
</organism>
<evidence type="ECO:0000256" key="16">
    <source>
        <dbReference type="SAM" id="Phobius"/>
    </source>
</evidence>
<dbReference type="InterPro" id="IPR050324">
    <property type="entry name" value="CDP-alcohol_PTase-I"/>
</dbReference>
<dbReference type="PROSITE" id="PS00379">
    <property type="entry name" value="CDP_ALCOHOL_P_TRANSF"/>
    <property type="match status" value="1"/>
</dbReference>
<keyword evidence="10" id="KW-0443">Lipid metabolism</keyword>
<keyword evidence="8 16" id="KW-0812">Transmembrane</keyword>
<comment type="similarity">
    <text evidence="3 15">Belongs to the CDP-alcohol phosphatidyltransferase class-I family.</text>
</comment>
<dbReference type="InterPro" id="IPR000462">
    <property type="entry name" value="CDP-OH_P_trans"/>
</dbReference>
<sequence>MLQPKDIPNIISIARVVLVFPVIWLLLNHHYQSAMLLFFVAGISDALDGFLARQFRWQSRLGGILDPLADKFLLVSSYLCLGWLHALPWWLVGLVVLRDVIIVMGAVAYNFRVEKLDAQPSLVSKLNTGLQILLVLMVVYDLGFSALSESLLQGMMWTVAFTTLWSGLGYVVSWGRKAGKQIRH</sequence>
<dbReference type="InterPro" id="IPR043130">
    <property type="entry name" value="CDP-OH_PTrfase_TM_dom"/>
</dbReference>
<dbReference type="GO" id="GO:0032049">
    <property type="term" value="P:cardiolipin biosynthetic process"/>
    <property type="evidence" value="ECO:0007669"/>
    <property type="project" value="TreeGrafter"/>
</dbReference>
<evidence type="ECO:0000256" key="1">
    <source>
        <dbReference type="ARBA" id="ARBA00004141"/>
    </source>
</evidence>
<evidence type="ECO:0000256" key="7">
    <source>
        <dbReference type="ARBA" id="ARBA00022679"/>
    </source>
</evidence>
<feature type="transmembrane region" description="Helical" evidence="16">
    <location>
        <begin position="90"/>
        <end position="109"/>
    </location>
</feature>
<keyword evidence="7 15" id="KW-0808">Transferase</keyword>
<dbReference type="GO" id="GO:0016020">
    <property type="term" value="C:membrane"/>
    <property type="evidence" value="ECO:0007669"/>
    <property type="project" value="UniProtKB-SubCell"/>
</dbReference>
<keyword evidence="12" id="KW-0594">Phospholipid biosynthesis</keyword>
<evidence type="ECO:0000256" key="8">
    <source>
        <dbReference type="ARBA" id="ARBA00022692"/>
    </source>
</evidence>
<keyword evidence="13" id="KW-1208">Phospholipid metabolism</keyword>
<evidence type="ECO:0000256" key="11">
    <source>
        <dbReference type="ARBA" id="ARBA00023136"/>
    </source>
</evidence>
<evidence type="ECO:0000256" key="6">
    <source>
        <dbReference type="ARBA" id="ARBA00022516"/>
    </source>
</evidence>
<evidence type="ECO:0000256" key="3">
    <source>
        <dbReference type="ARBA" id="ARBA00010441"/>
    </source>
</evidence>
<dbReference type="Pfam" id="PF01066">
    <property type="entry name" value="CDP-OH_P_transf"/>
    <property type="match status" value="1"/>
</dbReference>
<comment type="catalytic activity">
    <reaction evidence="14">
        <text>a CDP-1,2-diacyl-sn-glycerol + sn-glycerol 3-phosphate = a 1,2-diacyl-sn-glycero-3-phospho-(1'-sn-glycero-3'-phosphate) + CMP + H(+)</text>
        <dbReference type="Rhea" id="RHEA:12593"/>
        <dbReference type="ChEBI" id="CHEBI:15378"/>
        <dbReference type="ChEBI" id="CHEBI:57597"/>
        <dbReference type="ChEBI" id="CHEBI:58332"/>
        <dbReference type="ChEBI" id="CHEBI:60110"/>
        <dbReference type="ChEBI" id="CHEBI:60377"/>
        <dbReference type="EC" id="2.7.8.5"/>
    </reaction>
</comment>
<gene>
    <name evidence="17" type="ORF">ENJ12_12245</name>
</gene>
<dbReference type="PANTHER" id="PTHR14269:SF60">
    <property type="entry name" value="CARDIOLIPIN SYNTHASE (CMP-FORMING)"/>
    <property type="match status" value="1"/>
</dbReference>
<proteinExistence type="inferred from homology"/>
<evidence type="ECO:0000256" key="12">
    <source>
        <dbReference type="ARBA" id="ARBA00023209"/>
    </source>
</evidence>
<dbReference type="PANTHER" id="PTHR14269">
    <property type="entry name" value="CDP-DIACYLGLYCEROL--GLYCEROL-3-PHOSPHATE 3-PHOSPHATIDYLTRANSFERASE-RELATED"/>
    <property type="match status" value="1"/>
</dbReference>
<evidence type="ECO:0000256" key="5">
    <source>
        <dbReference type="ARBA" id="ARBA00014944"/>
    </source>
</evidence>
<comment type="pathway">
    <text evidence="2">Phospholipid metabolism; phosphatidylglycerol biosynthesis; phosphatidylglycerol from CDP-diacylglycerol: step 1/2.</text>
</comment>
<evidence type="ECO:0000256" key="10">
    <source>
        <dbReference type="ARBA" id="ARBA00023098"/>
    </source>
</evidence>
<evidence type="ECO:0000256" key="14">
    <source>
        <dbReference type="ARBA" id="ARBA00048586"/>
    </source>
</evidence>
<evidence type="ECO:0000256" key="4">
    <source>
        <dbReference type="ARBA" id="ARBA00013170"/>
    </source>
</evidence>
<evidence type="ECO:0000256" key="13">
    <source>
        <dbReference type="ARBA" id="ARBA00023264"/>
    </source>
</evidence>
<accession>A0A831RZ40</accession>
<evidence type="ECO:0000256" key="15">
    <source>
        <dbReference type="RuleBase" id="RU003750"/>
    </source>
</evidence>
<dbReference type="AlphaFoldDB" id="A0A831RZ40"/>
<comment type="caution">
    <text evidence="17">The sequence shown here is derived from an EMBL/GenBank/DDBJ whole genome shotgun (WGS) entry which is preliminary data.</text>
</comment>
<name>A0A831RZ40_9GAMM</name>
<dbReference type="EC" id="2.7.8.5" evidence="4"/>
<reference evidence="17" key="1">
    <citation type="journal article" date="2020" name="mSystems">
        <title>Genome- and Community-Level Interaction Insights into Carbon Utilization and Element Cycling Functions of Hydrothermarchaeota in Hydrothermal Sediment.</title>
        <authorList>
            <person name="Zhou Z."/>
            <person name="Liu Y."/>
            <person name="Xu W."/>
            <person name="Pan J."/>
            <person name="Luo Z.H."/>
            <person name="Li M."/>
        </authorList>
    </citation>
    <scope>NUCLEOTIDE SEQUENCE [LARGE SCALE GENOMIC DNA]</scope>
    <source>
        <strain evidence="17">HyVt-458</strain>
    </source>
</reference>
<keyword evidence="6" id="KW-0444">Lipid biosynthesis</keyword>
<dbReference type="Proteomes" id="UP000886339">
    <property type="component" value="Unassembled WGS sequence"/>
</dbReference>
<evidence type="ECO:0000256" key="9">
    <source>
        <dbReference type="ARBA" id="ARBA00022989"/>
    </source>
</evidence>
<dbReference type="Gene3D" id="1.20.120.1760">
    <property type="match status" value="1"/>
</dbReference>
<feature type="transmembrane region" description="Helical" evidence="16">
    <location>
        <begin position="154"/>
        <end position="174"/>
    </location>
</feature>
<dbReference type="GO" id="GO:0043337">
    <property type="term" value="F:cardiolipin synthase (CMP-forming)"/>
    <property type="evidence" value="ECO:0007669"/>
    <property type="project" value="TreeGrafter"/>
</dbReference>
<evidence type="ECO:0000313" key="17">
    <source>
        <dbReference type="EMBL" id="HEC07619.1"/>
    </source>
</evidence>
<dbReference type="InterPro" id="IPR004570">
    <property type="entry name" value="Phosphatidylglycerol_P_synth"/>
</dbReference>
<keyword evidence="11 16" id="KW-0472">Membrane</keyword>
<dbReference type="PIRSF" id="PIRSF000847">
    <property type="entry name" value="Phos_ph_gly_syn"/>
    <property type="match status" value="1"/>
</dbReference>